<dbReference type="Proteomes" id="UP000077755">
    <property type="component" value="Chromosome 8"/>
</dbReference>
<keyword evidence="2" id="KW-0732">Signal</keyword>
<name>A0AAF0XTC8_DAUCS</name>
<keyword evidence="1" id="KW-0863">Zinc-finger</keyword>
<reference evidence="4" key="2">
    <citation type="submission" date="2022-03" db="EMBL/GenBank/DDBJ databases">
        <title>Draft title - Genomic analysis of global carrot germplasm unveils the trajectory of domestication and the origin of high carotenoid orange carrot.</title>
        <authorList>
            <person name="Iorizzo M."/>
            <person name="Ellison S."/>
            <person name="Senalik D."/>
            <person name="Macko-Podgorni A."/>
            <person name="Grzebelus D."/>
            <person name="Bostan H."/>
            <person name="Rolling W."/>
            <person name="Curaba J."/>
            <person name="Simon P."/>
        </authorList>
    </citation>
    <scope>NUCLEOTIDE SEQUENCE</scope>
    <source>
        <tissue evidence="4">Leaf</tissue>
    </source>
</reference>
<evidence type="ECO:0000313" key="5">
    <source>
        <dbReference type="Proteomes" id="UP000077755"/>
    </source>
</evidence>
<dbReference type="GO" id="GO:0008270">
    <property type="term" value="F:zinc ion binding"/>
    <property type="evidence" value="ECO:0007669"/>
    <property type="project" value="UniProtKB-KW"/>
</dbReference>
<dbReference type="Pfam" id="PF13639">
    <property type="entry name" value="zf-RING_2"/>
    <property type="match status" value="1"/>
</dbReference>
<evidence type="ECO:0000259" key="3">
    <source>
        <dbReference type="PROSITE" id="PS50089"/>
    </source>
</evidence>
<gene>
    <name evidence="4" type="ORF">DCAR_0833155</name>
</gene>
<keyword evidence="5" id="KW-1185">Reference proteome</keyword>
<dbReference type="InterPro" id="IPR044249">
    <property type="entry name" value="XERICO-like"/>
</dbReference>
<protein>
    <recommendedName>
        <fullName evidence="3">RING-type domain-containing protein</fullName>
    </recommendedName>
</protein>
<dbReference type="EMBL" id="CP093350">
    <property type="protein sequence ID" value="WOH13645.1"/>
    <property type="molecule type" value="Genomic_DNA"/>
</dbReference>
<dbReference type="PROSITE" id="PS50089">
    <property type="entry name" value="ZF_RING_2"/>
    <property type="match status" value="1"/>
</dbReference>
<feature type="chain" id="PRO_5042046330" description="RING-type domain-containing protein" evidence="2">
    <location>
        <begin position="24"/>
        <end position="110"/>
    </location>
</feature>
<evidence type="ECO:0000313" key="4">
    <source>
        <dbReference type="EMBL" id="WOH13645.1"/>
    </source>
</evidence>
<dbReference type="InterPro" id="IPR013083">
    <property type="entry name" value="Znf_RING/FYVE/PHD"/>
</dbReference>
<evidence type="ECO:0000256" key="1">
    <source>
        <dbReference type="PROSITE-ProRule" id="PRU00175"/>
    </source>
</evidence>
<organism evidence="4 5">
    <name type="scientific">Daucus carota subsp. sativus</name>
    <name type="common">Carrot</name>
    <dbReference type="NCBI Taxonomy" id="79200"/>
    <lineage>
        <taxon>Eukaryota</taxon>
        <taxon>Viridiplantae</taxon>
        <taxon>Streptophyta</taxon>
        <taxon>Embryophyta</taxon>
        <taxon>Tracheophyta</taxon>
        <taxon>Spermatophyta</taxon>
        <taxon>Magnoliopsida</taxon>
        <taxon>eudicotyledons</taxon>
        <taxon>Gunneridae</taxon>
        <taxon>Pentapetalae</taxon>
        <taxon>asterids</taxon>
        <taxon>campanulids</taxon>
        <taxon>Apiales</taxon>
        <taxon>Apiaceae</taxon>
        <taxon>Apioideae</taxon>
        <taxon>Scandiceae</taxon>
        <taxon>Daucinae</taxon>
        <taxon>Daucus</taxon>
        <taxon>Daucus sect. Daucus</taxon>
    </lineage>
</organism>
<accession>A0AAF0XTC8</accession>
<proteinExistence type="predicted"/>
<dbReference type="PANTHER" id="PTHR47258">
    <property type="match status" value="1"/>
</dbReference>
<keyword evidence="1" id="KW-0479">Metal-binding</keyword>
<reference evidence="4" key="1">
    <citation type="journal article" date="2016" name="Nat. Genet.">
        <title>A high-quality carrot genome assembly provides new insights into carotenoid accumulation and asterid genome evolution.</title>
        <authorList>
            <person name="Iorizzo M."/>
            <person name="Ellison S."/>
            <person name="Senalik D."/>
            <person name="Zeng P."/>
            <person name="Satapoomin P."/>
            <person name="Huang J."/>
            <person name="Bowman M."/>
            <person name="Iovene M."/>
            <person name="Sanseverino W."/>
            <person name="Cavagnaro P."/>
            <person name="Yildiz M."/>
            <person name="Macko-Podgorni A."/>
            <person name="Moranska E."/>
            <person name="Grzebelus E."/>
            <person name="Grzebelus D."/>
            <person name="Ashrafi H."/>
            <person name="Zheng Z."/>
            <person name="Cheng S."/>
            <person name="Spooner D."/>
            <person name="Van Deynze A."/>
            <person name="Simon P."/>
        </authorList>
    </citation>
    <scope>NUCLEOTIDE SEQUENCE</scope>
    <source>
        <tissue evidence="4">Leaf</tissue>
    </source>
</reference>
<evidence type="ECO:0000256" key="2">
    <source>
        <dbReference type="SAM" id="SignalP"/>
    </source>
</evidence>
<dbReference type="PANTHER" id="PTHR47258:SF3">
    <property type="entry name" value="F21J9.24-RELATED"/>
    <property type="match status" value="1"/>
</dbReference>
<keyword evidence="1" id="KW-0862">Zinc</keyword>
<feature type="signal peptide" evidence="2">
    <location>
        <begin position="1"/>
        <end position="23"/>
    </location>
</feature>
<feature type="domain" description="RING-type" evidence="3">
    <location>
        <begin position="64"/>
        <end position="107"/>
    </location>
</feature>
<dbReference type="AlphaFoldDB" id="A0AAF0XTC8"/>
<dbReference type="InterPro" id="IPR001841">
    <property type="entry name" value="Znf_RING"/>
</dbReference>
<dbReference type="SUPFAM" id="SSF57850">
    <property type="entry name" value="RING/U-box"/>
    <property type="match status" value="1"/>
</dbReference>
<sequence length="110" mass="12557">MNTVLSVTLLKNLLRSVLQVVGADTYSPDQEEDIHTEEPSSTRLCTTKYASLTSQKNTSMEECCCVCLSKFKQDEDVSELCYCQHLFHKVCLEKWFDNQHSTCPLCRSVL</sequence>
<dbReference type="Gene3D" id="3.30.40.10">
    <property type="entry name" value="Zinc/RING finger domain, C3HC4 (zinc finger)"/>
    <property type="match status" value="1"/>
</dbReference>
<dbReference type="SMART" id="SM00184">
    <property type="entry name" value="RING"/>
    <property type="match status" value="1"/>
</dbReference>